<protein>
    <recommendedName>
        <fullName evidence="2">DUF6534 domain-containing protein</fullName>
    </recommendedName>
</protein>
<dbReference type="Proteomes" id="UP001140091">
    <property type="component" value="Unassembled WGS sequence"/>
</dbReference>
<feature type="transmembrane region" description="Helical" evidence="1">
    <location>
        <begin position="249"/>
        <end position="267"/>
    </location>
</feature>
<comment type="caution">
    <text evidence="3">The sequence shown here is derived from an EMBL/GenBank/DDBJ whole genome shotgun (WGS) entry which is preliminary data.</text>
</comment>
<evidence type="ECO:0000256" key="1">
    <source>
        <dbReference type="SAM" id="Phobius"/>
    </source>
</evidence>
<feature type="non-terminal residue" evidence="3">
    <location>
        <position position="1"/>
    </location>
</feature>
<keyword evidence="4" id="KW-1185">Reference proteome</keyword>
<keyword evidence="1" id="KW-0472">Membrane</keyword>
<feature type="domain" description="DUF6534" evidence="2">
    <location>
        <begin position="181"/>
        <end position="272"/>
    </location>
</feature>
<sequence>MEFDPNPALGCSPTSDLGPYIGAALLGTFISMALWGIATMQLILFFASKHPGDSWRLKSLVVWVWAMDTIHKCLIMTGNYKDIVSGNAMNPRAPGSRVMIVTQSFPSLVAVPVQAFFVYRIWRLANRLRWIFIVPLAPCILFHFVMGFVLATINWIRRDNPNAIPRSIMVALIVADMSVGAAVDVLLAIGLCMILCRTYLEVVSGAPGPTSGLAMIQRLLVLTINTGIWTALFTVLTMTTSIKYPQTRIHIAFCYMISPVYVNMLLANLNARPFIRKGADKVIDFNKSEALSGRLSSFRVRSARMPTLVGSTVSSEDGSLQVTIESTRYTKDDDLSSKQIHLV</sequence>
<feature type="transmembrane region" description="Helical" evidence="1">
    <location>
        <begin position="60"/>
        <end position="80"/>
    </location>
</feature>
<gene>
    <name evidence="3" type="ORF">H1R20_g10091</name>
</gene>
<feature type="transmembrane region" description="Helical" evidence="1">
    <location>
        <begin position="100"/>
        <end position="119"/>
    </location>
</feature>
<evidence type="ECO:0000313" key="3">
    <source>
        <dbReference type="EMBL" id="KAJ2927007.1"/>
    </source>
</evidence>
<dbReference type="InterPro" id="IPR045339">
    <property type="entry name" value="DUF6534"/>
</dbReference>
<dbReference type="Pfam" id="PF20152">
    <property type="entry name" value="DUF6534"/>
    <property type="match status" value="1"/>
</dbReference>
<feature type="transmembrane region" description="Helical" evidence="1">
    <location>
        <begin position="168"/>
        <end position="195"/>
    </location>
</feature>
<feature type="transmembrane region" description="Helical" evidence="1">
    <location>
        <begin position="20"/>
        <end position="48"/>
    </location>
</feature>
<evidence type="ECO:0000313" key="4">
    <source>
        <dbReference type="Proteomes" id="UP001140091"/>
    </source>
</evidence>
<organism evidence="3 4">
    <name type="scientific">Candolleomyces eurysporus</name>
    <dbReference type="NCBI Taxonomy" id="2828524"/>
    <lineage>
        <taxon>Eukaryota</taxon>
        <taxon>Fungi</taxon>
        <taxon>Dikarya</taxon>
        <taxon>Basidiomycota</taxon>
        <taxon>Agaricomycotina</taxon>
        <taxon>Agaricomycetes</taxon>
        <taxon>Agaricomycetidae</taxon>
        <taxon>Agaricales</taxon>
        <taxon>Agaricineae</taxon>
        <taxon>Psathyrellaceae</taxon>
        <taxon>Candolleomyces</taxon>
    </lineage>
</organism>
<keyword evidence="1" id="KW-1133">Transmembrane helix</keyword>
<evidence type="ECO:0000259" key="2">
    <source>
        <dbReference type="Pfam" id="PF20152"/>
    </source>
</evidence>
<reference evidence="3" key="1">
    <citation type="submission" date="2022-06" db="EMBL/GenBank/DDBJ databases">
        <title>Genome Sequence of Candolleomyces eurysporus.</title>
        <authorList>
            <person name="Buettner E."/>
        </authorList>
    </citation>
    <scope>NUCLEOTIDE SEQUENCE</scope>
    <source>
        <strain evidence="3">VTCC 930004</strain>
    </source>
</reference>
<dbReference type="EMBL" id="JANBPK010001040">
    <property type="protein sequence ID" value="KAJ2927007.1"/>
    <property type="molecule type" value="Genomic_DNA"/>
</dbReference>
<dbReference type="OrthoDB" id="2884999at2759"/>
<keyword evidence="1" id="KW-0812">Transmembrane</keyword>
<dbReference type="PANTHER" id="PTHR40465:SF1">
    <property type="entry name" value="DUF6534 DOMAIN-CONTAINING PROTEIN"/>
    <property type="match status" value="1"/>
</dbReference>
<proteinExistence type="predicted"/>
<feature type="transmembrane region" description="Helical" evidence="1">
    <location>
        <begin position="216"/>
        <end position="237"/>
    </location>
</feature>
<name>A0A9W8MEM5_9AGAR</name>
<feature type="transmembrane region" description="Helical" evidence="1">
    <location>
        <begin position="131"/>
        <end position="156"/>
    </location>
</feature>
<accession>A0A9W8MEM5</accession>
<dbReference type="AlphaFoldDB" id="A0A9W8MEM5"/>
<dbReference type="PANTHER" id="PTHR40465">
    <property type="entry name" value="CHROMOSOME 1, WHOLE GENOME SHOTGUN SEQUENCE"/>
    <property type="match status" value="1"/>
</dbReference>